<dbReference type="RefSeq" id="WP_106267160.1">
    <property type="nucleotide sequence ID" value="NZ_PVTQ01000014.1"/>
</dbReference>
<sequence length="176" mass="19290">MLMQFIAAITAGVAGGLLAFALRHMSKGRAPKWLIPAFAGGAMLAATISMEYGWYDRTRANLADDVIVASTVQGTSFYRPWTYLFPMTERFIAVDMQTVRTNNAIQEQIRANVWLFDRTRGTSRLEVLFDCAGKQSMAVLPDTERDANGNVTAPVWNTTGSDADIVNTACNAWGVS</sequence>
<dbReference type="EMBL" id="PVTQ01000014">
    <property type="protein sequence ID" value="PRY85805.1"/>
    <property type="molecule type" value="Genomic_DNA"/>
</dbReference>
<organism evidence="2 3">
    <name type="scientific">Donghicola tyrosinivorans</name>
    <dbReference type="NCBI Taxonomy" id="1652492"/>
    <lineage>
        <taxon>Bacteria</taxon>
        <taxon>Pseudomonadati</taxon>
        <taxon>Pseudomonadota</taxon>
        <taxon>Alphaproteobacteria</taxon>
        <taxon>Rhodobacterales</taxon>
        <taxon>Roseobacteraceae</taxon>
        <taxon>Donghicola</taxon>
    </lineage>
</organism>
<comment type="caution">
    <text evidence="2">The sequence shown here is derived from an EMBL/GenBank/DDBJ whole genome shotgun (WGS) entry which is preliminary data.</text>
</comment>
<evidence type="ECO:0000313" key="3">
    <source>
        <dbReference type="Proteomes" id="UP000238392"/>
    </source>
</evidence>
<evidence type="ECO:0000256" key="1">
    <source>
        <dbReference type="SAM" id="Phobius"/>
    </source>
</evidence>
<evidence type="ECO:0000313" key="2">
    <source>
        <dbReference type="EMBL" id="PRY85805.1"/>
    </source>
</evidence>
<gene>
    <name evidence="2" type="ORF">CLV74_11427</name>
</gene>
<protein>
    <submittedName>
        <fullName evidence="2">Uncharacterized protein</fullName>
    </submittedName>
</protein>
<reference evidence="2 3" key="1">
    <citation type="submission" date="2018-03" db="EMBL/GenBank/DDBJ databases">
        <title>Genomic Encyclopedia of Archaeal and Bacterial Type Strains, Phase II (KMG-II): from individual species to whole genera.</title>
        <authorList>
            <person name="Goeker M."/>
        </authorList>
    </citation>
    <scope>NUCLEOTIDE SEQUENCE [LARGE SCALE GENOMIC DNA]</scope>
    <source>
        <strain evidence="2 3">DSM 100212</strain>
    </source>
</reference>
<keyword evidence="3" id="KW-1185">Reference proteome</keyword>
<proteinExistence type="predicted"/>
<feature type="transmembrane region" description="Helical" evidence="1">
    <location>
        <begin position="34"/>
        <end position="55"/>
    </location>
</feature>
<keyword evidence="1" id="KW-0812">Transmembrane</keyword>
<keyword evidence="1" id="KW-1133">Transmembrane helix</keyword>
<dbReference type="OrthoDB" id="8601734at2"/>
<name>A0A2T0WGL4_9RHOB</name>
<keyword evidence="1" id="KW-0472">Membrane</keyword>
<feature type="transmembrane region" description="Helical" evidence="1">
    <location>
        <begin position="6"/>
        <end position="22"/>
    </location>
</feature>
<dbReference type="AlphaFoldDB" id="A0A2T0WGL4"/>
<accession>A0A2T0WGL4</accession>
<dbReference type="Proteomes" id="UP000238392">
    <property type="component" value="Unassembled WGS sequence"/>
</dbReference>